<feature type="domain" description="DUF4097" evidence="1">
    <location>
        <begin position="52"/>
        <end position="293"/>
    </location>
</feature>
<sequence>MGWIRKSLFALGLICLGGGLAGSIIVYSAADGFRGKTEQIDVEKKVSAQDIERIAIHSDYPNIKFVRSSDSDIHLRLTGPMSDRPGNNADIQLNAANGTLTAEVELQKRNKWIQFNLFELLNLMDGSLTKLQVEVALPDKNFKLVELDTDVGHIDAGSVVRAERLRLETSVGNISLDAFQGSKLELSSEVGRIEAKRLEPSDSVQVETEFGSVDLSFDKLAESMELSTEAGSLNVKVPRSAPIRLDLKNELGGISADLPDLQTRTKTNNTLDGSVGSGGPLLKARSEFGSIKIEAK</sequence>
<organism evidence="2 3">
    <name type="scientific">Paenibacillus oceani</name>
    <dbReference type="NCBI Taxonomy" id="2772510"/>
    <lineage>
        <taxon>Bacteria</taxon>
        <taxon>Bacillati</taxon>
        <taxon>Bacillota</taxon>
        <taxon>Bacilli</taxon>
        <taxon>Bacillales</taxon>
        <taxon>Paenibacillaceae</taxon>
        <taxon>Paenibacillus</taxon>
    </lineage>
</organism>
<dbReference type="Proteomes" id="UP000639396">
    <property type="component" value="Unassembled WGS sequence"/>
</dbReference>
<dbReference type="Pfam" id="PF13349">
    <property type="entry name" value="DUF4097"/>
    <property type="match status" value="1"/>
</dbReference>
<dbReference type="InterPro" id="IPR025164">
    <property type="entry name" value="Toastrack_DUF4097"/>
</dbReference>
<protein>
    <submittedName>
        <fullName evidence="2">DUF4097 family beta strand repeat protein</fullName>
    </submittedName>
</protein>
<name>A0A927H0V0_9BACL</name>
<dbReference type="EMBL" id="JACXJA010000021">
    <property type="protein sequence ID" value="MBD2863658.1"/>
    <property type="molecule type" value="Genomic_DNA"/>
</dbReference>
<dbReference type="AlphaFoldDB" id="A0A927H0V0"/>
<dbReference type="Gene3D" id="2.160.20.120">
    <property type="match status" value="1"/>
</dbReference>
<keyword evidence="3" id="KW-1185">Reference proteome</keyword>
<dbReference type="RefSeq" id="WP_190929284.1">
    <property type="nucleotide sequence ID" value="NZ_JACXJA010000021.1"/>
</dbReference>
<proteinExistence type="predicted"/>
<comment type="caution">
    <text evidence="2">The sequence shown here is derived from an EMBL/GenBank/DDBJ whole genome shotgun (WGS) entry which is preliminary data.</text>
</comment>
<reference evidence="2" key="1">
    <citation type="submission" date="2020-09" db="EMBL/GenBank/DDBJ databases">
        <title>A novel bacterium of genus Paenibacillus, isolated from South China Sea.</title>
        <authorList>
            <person name="Huang H."/>
            <person name="Mo K."/>
            <person name="Hu Y."/>
        </authorList>
    </citation>
    <scope>NUCLEOTIDE SEQUENCE</scope>
    <source>
        <strain evidence="2">IB182363</strain>
    </source>
</reference>
<accession>A0A927H0V0</accession>
<evidence type="ECO:0000313" key="3">
    <source>
        <dbReference type="Proteomes" id="UP000639396"/>
    </source>
</evidence>
<gene>
    <name evidence="2" type="ORF">IDH45_16825</name>
</gene>
<evidence type="ECO:0000313" key="2">
    <source>
        <dbReference type="EMBL" id="MBD2863658.1"/>
    </source>
</evidence>
<evidence type="ECO:0000259" key="1">
    <source>
        <dbReference type="Pfam" id="PF13349"/>
    </source>
</evidence>